<dbReference type="AlphaFoldDB" id="A0A086ACS4"/>
<protein>
    <submittedName>
        <fullName evidence="1">Uncharacterized protein</fullName>
    </submittedName>
</protein>
<organism evidence="1 2">
    <name type="scientific">Chryseobacterium soli</name>
    <dbReference type="NCBI Taxonomy" id="445961"/>
    <lineage>
        <taxon>Bacteria</taxon>
        <taxon>Pseudomonadati</taxon>
        <taxon>Bacteroidota</taxon>
        <taxon>Flavobacteriia</taxon>
        <taxon>Flavobacteriales</taxon>
        <taxon>Weeksellaceae</taxon>
        <taxon>Chryseobacterium group</taxon>
        <taxon>Chryseobacterium</taxon>
    </lineage>
</organism>
<dbReference type="eggNOG" id="ENOG50342ZX">
    <property type="taxonomic scope" value="Bacteria"/>
</dbReference>
<dbReference type="RefSeq" id="WP_034709276.1">
    <property type="nucleotide sequence ID" value="NZ_JAODPJ010000002.1"/>
</dbReference>
<evidence type="ECO:0000313" key="2">
    <source>
        <dbReference type="Proteomes" id="UP000028705"/>
    </source>
</evidence>
<proteinExistence type="predicted"/>
<comment type="caution">
    <text evidence="1">The sequence shown here is derived from an EMBL/GenBank/DDBJ whole genome shotgun (WGS) entry which is preliminary data.</text>
</comment>
<dbReference type="STRING" id="445961.IW15_03385"/>
<keyword evidence="2" id="KW-1185">Reference proteome</keyword>
<accession>A0A086ACS4</accession>
<dbReference type="EMBL" id="JPRH01000001">
    <property type="protein sequence ID" value="KFF14488.1"/>
    <property type="molecule type" value="Genomic_DNA"/>
</dbReference>
<sequence length="272" mass="32277">MTDIHKPSLYFFRNQVHFLKDNFHIHDEELFQKFKSFVGHFCYFTLEMDKMIDGENNYKHLFETGQNTPFFAIKSHQESIRILTQIFPNHSEFWDELDKQNQHFYLTLLKEKYNTAQQPVFTLQDFEEYAVGKHTLAYVPITALDMIFEAKNSIEKLKDIFTLIFKGIQMNDDLEDLQKDIQNNQWTYARSRVEEFMQENNLSNEAGLDRFEERVLYVSGIAEELIGYSKDHFIAAKNIAEEYHFSELSQWLSETIVGITQNEALILNLTHN</sequence>
<dbReference type="Proteomes" id="UP000028705">
    <property type="component" value="Unassembled WGS sequence"/>
</dbReference>
<gene>
    <name evidence="1" type="ORF">IW15_03385</name>
</gene>
<dbReference type="OrthoDB" id="1236174at2"/>
<evidence type="ECO:0000313" key="1">
    <source>
        <dbReference type="EMBL" id="KFF14488.1"/>
    </source>
</evidence>
<reference evidence="1 2" key="1">
    <citation type="submission" date="2014-07" db="EMBL/GenBank/DDBJ databases">
        <title>Genome of Chryseobacterium soli DSM 19298.</title>
        <authorList>
            <person name="Stropko S.J."/>
            <person name="Pipes S.E."/>
            <person name="Newman J."/>
        </authorList>
    </citation>
    <scope>NUCLEOTIDE SEQUENCE [LARGE SCALE GENOMIC DNA]</scope>
    <source>
        <strain evidence="1 2">DSM 19298</strain>
    </source>
</reference>
<name>A0A086ACS4_9FLAO</name>